<keyword evidence="1" id="KW-0472">Membrane</keyword>
<feature type="transmembrane region" description="Helical" evidence="1">
    <location>
        <begin position="43"/>
        <end position="62"/>
    </location>
</feature>
<keyword evidence="1" id="KW-1133">Transmembrane helix</keyword>
<dbReference type="AlphaFoldDB" id="A0A2H0N6K9"/>
<evidence type="ECO:0000313" key="3">
    <source>
        <dbReference type="Proteomes" id="UP000229600"/>
    </source>
</evidence>
<gene>
    <name evidence="2" type="ORF">COV59_00230</name>
</gene>
<proteinExistence type="predicted"/>
<evidence type="ECO:0008006" key="4">
    <source>
        <dbReference type="Google" id="ProtNLM"/>
    </source>
</evidence>
<protein>
    <recommendedName>
        <fullName evidence="4">DUF2065 domain-containing protein</fullName>
    </recommendedName>
</protein>
<comment type="caution">
    <text evidence="2">The sequence shown here is derived from an EMBL/GenBank/DDBJ whole genome shotgun (WGS) entry which is preliminary data.</text>
</comment>
<evidence type="ECO:0000256" key="1">
    <source>
        <dbReference type="SAM" id="Phobius"/>
    </source>
</evidence>
<accession>A0A2H0N6K9</accession>
<feature type="transmembrane region" description="Helical" evidence="1">
    <location>
        <begin position="6"/>
        <end position="23"/>
    </location>
</feature>
<dbReference type="EMBL" id="PCWN01000001">
    <property type="protein sequence ID" value="PIR04539.1"/>
    <property type="molecule type" value="Genomic_DNA"/>
</dbReference>
<keyword evidence="1" id="KW-0812">Transmembrane</keyword>
<sequence length="127" mass="14145">MTNSIFLAQLFGLFFLVIGLALLINKNEYKTIVGSVVSDPSHVFLWGIPVFALGSLLVLSHSQWTGGWEDLITLLGWAAFLKGVLLLLFPGLVYEAIKKAHKESMFLLEFSFSIILGIVLVYFGFMM</sequence>
<reference evidence="2 3" key="1">
    <citation type="submission" date="2017-09" db="EMBL/GenBank/DDBJ databases">
        <title>Depth-based differentiation of microbial function through sediment-hosted aquifers and enrichment of novel symbionts in the deep terrestrial subsurface.</title>
        <authorList>
            <person name="Probst A.J."/>
            <person name="Ladd B."/>
            <person name="Jarett J.K."/>
            <person name="Geller-Mcgrath D.E."/>
            <person name="Sieber C.M."/>
            <person name="Emerson J.B."/>
            <person name="Anantharaman K."/>
            <person name="Thomas B.C."/>
            <person name="Malmstrom R."/>
            <person name="Stieglmeier M."/>
            <person name="Klingl A."/>
            <person name="Woyke T."/>
            <person name="Ryan C.M."/>
            <person name="Banfield J.F."/>
        </authorList>
    </citation>
    <scope>NUCLEOTIDE SEQUENCE [LARGE SCALE GENOMIC DNA]</scope>
    <source>
        <strain evidence="2">CG11_big_fil_rev_8_21_14_0_20_39_34</strain>
    </source>
</reference>
<feature type="transmembrane region" description="Helical" evidence="1">
    <location>
        <begin position="106"/>
        <end position="125"/>
    </location>
</feature>
<dbReference type="Proteomes" id="UP000229600">
    <property type="component" value="Unassembled WGS sequence"/>
</dbReference>
<feature type="transmembrane region" description="Helical" evidence="1">
    <location>
        <begin position="74"/>
        <end position="94"/>
    </location>
</feature>
<name>A0A2H0N6K9_9BACT</name>
<evidence type="ECO:0000313" key="2">
    <source>
        <dbReference type="EMBL" id="PIR04539.1"/>
    </source>
</evidence>
<organism evidence="2 3">
    <name type="scientific">Candidatus Magasanikbacteria bacterium CG11_big_fil_rev_8_21_14_0_20_39_34</name>
    <dbReference type="NCBI Taxonomy" id="1974653"/>
    <lineage>
        <taxon>Bacteria</taxon>
        <taxon>Candidatus Magasanikiibacteriota</taxon>
    </lineage>
</organism>